<dbReference type="RefSeq" id="WP_090519252.1">
    <property type="nucleotide sequence ID" value="NZ_RHQL01000015.1"/>
</dbReference>
<dbReference type="Gene3D" id="3.30.750.24">
    <property type="entry name" value="STAS domain"/>
    <property type="match status" value="1"/>
</dbReference>
<sequence length="104" mass="11032">MSEARIERGAEGELRMIGVLDYSSGPALREAGRALIADSRSALMLDCSAVERSSSVGLSLLLAFMRDAKAAGVELRVTALPDDMEKIAKVSGLLDILPLEASRV</sequence>
<dbReference type="CDD" id="cd07043">
    <property type="entry name" value="STAS_anti-anti-sigma_factors"/>
    <property type="match status" value="1"/>
</dbReference>
<comment type="caution">
    <text evidence="2">The sequence shown here is derived from an EMBL/GenBank/DDBJ whole genome shotgun (WGS) entry which is preliminary data.</text>
</comment>
<feature type="domain" description="STAS" evidence="1">
    <location>
        <begin position="14"/>
        <end position="104"/>
    </location>
</feature>
<protein>
    <submittedName>
        <fullName evidence="2">Anti-sigma factor antagonist</fullName>
    </submittedName>
</protein>
<organism evidence="2 3">
    <name type="scientific">Stutzerimonas xanthomarina</name>
    <dbReference type="NCBI Taxonomy" id="271420"/>
    <lineage>
        <taxon>Bacteria</taxon>
        <taxon>Pseudomonadati</taxon>
        <taxon>Pseudomonadota</taxon>
        <taxon>Gammaproteobacteria</taxon>
        <taxon>Pseudomonadales</taxon>
        <taxon>Pseudomonadaceae</taxon>
        <taxon>Stutzerimonas</taxon>
    </lineage>
</organism>
<proteinExistence type="predicted"/>
<gene>
    <name evidence="2" type="ORF">EGJ28_19320</name>
</gene>
<dbReference type="Proteomes" id="UP000276506">
    <property type="component" value="Unassembled WGS sequence"/>
</dbReference>
<dbReference type="Pfam" id="PF13466">
    <property type="entry name" value="STAS_2"/>
    <property type="match status" value="1"/>
</dbReference>
<evidence type="ECO:0000313" key="3">
    <source>
        <dbReference type="Proteomes" id="UP000276506"/>
    </source>
</evidence>
<dbReference type="InterPro" id="IPR002645">
    <property type="entry name" value="STAS_dom"/>
</dbReference>
<dbReference type="InterPro" id="IPR058548">
    <property type="entry name" value="MlaB-like_STAS"/>
</dbReference>
<dbReference type="AlphaFoldDB" id="A0A427DSJ8"/>
<accession>A0A427DSJ8</accession>
<reference evidence="2 3" key="1">
    <citation type="submission" date="2018-10" db="EMBL/GenBank/DDBJ databases">
        <title>Transmission dynamics of multidrug resistant bacteria on intensive care unit surfaces.</title>
        <authorList>
            <person name="D'Souza A.W."/>
            <person name="Potter R.F."/>
            <person name="Wallace M."/>
            <person name="Shupe A."/>
            <person name="Patel S."/>
            <person name="Sun S."/>
            <person name="Gul D."/>
            <person name="Kwon J.H."/>
            <person name="Andleeb S."/>
            <person name="Burnham C.-A.D."/>
            <person name="Dantas G."/>
        </authorList>
    </citation>
    <scope>NUCLEOTIDE SEQUENCE [LARGE SCALE GENOMIC DNA]</scope>
    <source>
        <strain evidence="2 3">PX_177</strain>
    </source>
</reference>
<evidence type="ECO:0000313" key="2">
    <source>
        <dbReference type="EMBL" id="RRV06533.1"/>
    </source>
</evidence>
<dbReference type="GeneID" id="99794408"/>
<evidence type="ECO:0000259" key="1">
    <source>
        <dbReference type="PROSITE" id="PS50801"/>
    </source>
</evidence>
<dbReference type="InterPro" id="IPR036513">
    <property type="entry name" value="STAS_dom_sf"/>
</dbReference>
<name>A0A427DSJ8_9GAMM</name>
<dbReference type="PROSITE" id="PS50801">
    <property type="entry name" value="STAS"/>
    <property type="match status" value="1"/>
</dbReference>
<dbReference type="SUPFAM" id="SSF52091">
    <property type="entry name" value="SpoIIaa-like"/>
    <property type="match status" value="1"/>
</dbReference>
<dbReference type="EMBL" id="RHQL01000015">
    <property type="protein sequence ID" value="RRV06533.1"/>
    <property type="molecule type" value="Genomic_DNA"/>
</dbReference>